<dbReference type="EMBL" id="AFCW01001131">
    <property type="protein sequence ID" value="EHD02721.1"/>
    <property type="molecule type" value="Genomic_DNA"/>
</dbReference>
<name>G5RWQ2_SALET</name>
<protein>
    <recommendedName>
        <fullName evidence="3">DUF2513 domain-containing protein</fullName>
    </recommendedName>
</protein>
<dbReference type="AlphaFoldDB" id="G5RWQ2"/>
<evidence type="ECO:0000313" key="1">
    <source>
        <dbReference type="EMBL" id="EHD02721.1"/>
    </source>
</evidence>
<dbReference type="PATRIC" id="fig|913084.3.peg.2193"/>
<evidence type="ECO:0008006" key="3">
    <source>
        <dbReference type="Google" id="ProtNLM"/>
    </source>
</evidence>
<organism evidence="1 2">
    <name type="scientific">Salmonella enterica subsp. enterica serovar Urbana str. R8-2977</name>
    <dbReference type="NCBI Taxonomy" id="913084"/>
    <lineage>
        <taxon>Bacteria</taxon>
        <taxon>Pseudomonadati</taxon>
        <taxon>Pseudomonadota</taxon>
        <taxon>Gammaproteobacteria</taxon>
        <taxon>Enterobacterales</taxon>
        <taxon>Enterobacteriaceae</taxon>
        <taxon>Salmonella</taxon>
    </lineage>
</organism>
<reference evidence="1 2" key="1">
    <citation type="journal article" date="2011" name="BMC Genomics">
        <title>Genome sequencing reveals diversification of virulence factor content and possible host adaptation in distinct subpopulations of Salmonella enterica.</title>
        <authorList>
            <person name="den Bakker H.C."/>
            <person name="Moreno Switt A.I."/>
            <person name="Govoni G."/>
            <person name="Cummings C.A."/>
            <person name="Ranieri M.L."/>
            <person name="Degoricija L."/>
            <person name="Hoelzer K."/>
            <person name="Rodriguez-Rivera L.D."/>
            <person name="Brown S."/>
            <person name="Bolchacova E."/>
            <person name="Furtado M.R."/>
            <person name="Wiedmann M."/>
        </authorList>
    </citation>
    <scope>NUCLEOTIDE SEQUENCE [LARGE SCALE GENOMIC DNA]</scope>
    <source>
        <strain evidence="1 2">R8-2977</strain>
    </source>
</reference>
<evidence type="ECO:0000313" key="2">
    <source>
        <dbReference type="Proteomes" id="UP000004776"/>
    </source>
</evidence>
<dbReference type="Proteomes" id="UP000004776">
    <property type="component" value="Unassembled WGS sequence"/>
</dbReference>
<comment type="caution">
    <text evidence="1">The sequence shown here is derived from an EMBL/GenBank/DDBJ whole genome shotgun (WGS) entry which is preliminary data.</text>
</comment>
<accession>G5RWQ2</accession>
<gene>
    <name evidence="1" type="ORF">LTSEURB_2966</name>
</gene>
<sequence>MLQNRHVINNKREQIMKINYDEFAKILDTFLESPGAFITLKDLNFFEVKGAEEESLHFHLLLLIENGLICNRNLETGDPRLLGFVFTSRGIGGRAVPIMLTQAGHDFANALHQKPILERLKKEFAEAPFELVKDVSKSLLTKLIKDRLGLE</sequence>
<proteinExistence type="predicted"/>